<dbReference type="Pfam" id="PF00144">
    <property type="entry name" value="Beta-lactamase"/>
    <property type="match status" value="1"/>
</dbReference>
<organism evidence="2 3">
    <name type="scientific">Leeia aquatica</name>
    <dbReference type="NCBI Taxonomy" id="2725557"/>
    <lineage>
        <taxon>Bacteria</taxon>
        <taxon>Pseudomonadati</taxon>
        <taxon>Pseudomonadota</taxon>
        <taxon>Betaproteobacteria</taxon>
        <taxon>Neisseriales</taxon>
        <taxon>Leeiaceae</taxon>
        <taxon>Leeia</taxon>
    </lineage>
</organism>
<accession>A0A847S5V3</accession>
<sequence length="354" mass="38808">MDCPGKGGDEQPAISYTLPVVPPVAAAESTFPAQTVARLERAMDTALSRTHARAISVSVRQGAAHWSSNRTGNGESPYPRYYWASVGKILTAALVIRQLEARDRGLETPVQQLMPAFPLPEVTVDHLLRHVSGLTSYNEDPEFRQHPGAVRPELVLQRALQRGRQFCPGSGWYYSNTGYQQLSALLEHMSGESYAHYANAELQKVLGPSSLQVLQPDELPPDVASLLSASGPVIQPGWPQGAGALVGSPDDMLKLWQAILQQRFWKHFPASRLFERMHPMFEPRLFYGRGVMRYEVPLDAGRVQTWLGHSGGTPGAQALVAWIPEQQVWIAVVLGGEGSAEATAALLARSLLQY</sequence>
<dbReference type="PANTHER" id="PTHR46825">
    <property type="entry name" value="D-ALANYL-D-ALANINE-CARBOXYPEPTIDASE/ENDOPEPTIDASE AMPH"/>
    <property type="match status" value="1"/>
</dbReference>
<dbReference type="SUPFAM" id="SSF56601">
    <property type="entry name" value="beta-lactamase/transpeptidase-like"/>
    <property type="match status" value="1"/>
</dbReference>
<evidence type="ECO:0000313" key="3">
    <source>
        <dbReference type="Proteomes" id="UP000587991"/>
    </source>
</evidence>
<dbReference type="InterPro" id="IPR050491">
    <property type="entry name" value="AmpC-like"/>
</dbReference>
<dbReference type="EMBL" id="JABAIM010000001">
    <property type="protein sequence ID" value="NLR75244.1"/>
    <property type="molecule type" value="Genomic_DNA"/>
</dbReference>
<evidence type="ECO:0000259" key="1">
    <source>
        <dbReference type="Pfam" id="PF00144"/>
    </source>
</evidence>
<comment type="caution">
    <text evidence="2">The sequence shown here is derived from an EMBL/GenBank/DDBJ whole genome shotgun (WGS) entry which is preliminary data.</text>
</comment>
<protein>
    <submittedName>
        <fullName evidence="2">Beta-lactamase family protein</fullName>
    </submittedName>
</protein>
<gene>
    <name evidence="2" type="ORF">HF682_08740</name>
</gene>
<keyword evidence="3" id="KW-1185">Reference proteome</keyword>
<feature type="domain" description="Beta-lactamase-related" evidence="1">
    <location>
        <begin position="66"/>
        <end position="342"/>
    </location>
</feature>
<reference evidence="2 3" key="1">
    <citation type="submission" date="2020-04" db="EMBL/GenBank/DDBJ databases">
        <title>Draft genome of Leeia sp. IMCC25680.</title>
        <authorList>
            <person name="Song J."/>
            <person name="Cho J.-C."/>
        </authorList>
    </citation>
    <scope>NUCLEOTIDE SEQUENCE [LARGE SCALE GENOMIC DNA]</scope>
    <source>
        <strain evidence="2 3">IMCC25680</strain>
    </source>
</reference>
<dbReference type="RefSeq" id="WP_168876788.1">
    <property type="nucleotide sequence ID" value="NZ_JABAIM010000001.1"/>
</dbReference>
<evidence type="ECO:0000313" key="2">
    <source>
        <dbReference type="EMBL" id="NLR75244.1"/>
    </source>
</evidence>
<name>A0A847S5V3_9NEIS</name>
<dbReference type="InterPro" id="IPR012338">
    <property type="entry name" value="Beta-lactam/transpept-like"/>
</dbReference>
<proteinExistence type="predicted"/>
<dbReference type="PANTHER" id="PTHR46825:SF7">
    <property type="entry name" value="D-ALANYL-D-ALANINE CARBOXYPEPTIDASE"/>
    <property type="match status" value="1"/>
</dbReference>
<dbReference type="Gene3D" id="3.40.710.10">
    <property type="entry name" value="DD-peptidase/beta-lactamase superfamily"/>
    <property type="match status" value="1"/>
</dbReference>
<dbReference type="AlphaFoldDB" id="A0A847S5V3"/>
<dbReference type="Proteomes" id="UP000587991">
    <property type="component" value="Unassembled WGS sequence"/>
</dbReference>
<dbReference type="InterPro" id="IPR001466">
    <property type="entry name" value="Beta-lactam-related"/>
</dbReference>